<sequence length="100" mass="11700">ELLRIDSPYNGVDSLSLFLRKMRFRGKRIDSHDLRIDSDYHRGQFGHRMDRFWTGRIDSCDGLLLKKFSKCFESIRSVVESIHTCTEALDLMKGCSESIR</sequence>
<evidence type="ECO:0000313" key="2">
    <source>
        <dbReference type="Proteomes" id="UP001341840"/>
    </source>
</evidence>
<feature type="non-terminal residue" evidence="1">
    <location>
        <position position="1"/>
    </location>
</feature>
<dbReference type="Proteomes" id="UP001341840">
    <property type="component" value="Unassembled WGS sequence"/>
</dbReference>
<comment type="caution">
    <text evidence="1">The sequence shown here is derived from an EMBL/GenBank/DDBJ whole genome shotgun (WGS) entry which is preliminary data.</text>
</comment>
<protein>
    <submittedName>
        <fullName evidence="1">Uncharacterized protein</fullName>
    </submittedName>
</protein>
<name>A0ABU6YVS7_9FABA</name>
<keyword evidence="2" id="KW-1185">Reference proteome</keyword>
<gene>
    <name evidence="1" type="ORF">PIB30_103581</name>
</gene>
<organism evidence="1 2">
    <name type="scientific">Stylosanthes scabra</name>
    <dbReference type="NCBI Taxonomy" id="79078"/>
    <lineage>
        <taxon>Eukaryota</taxon>
        <taxon>Viridiplantae</taxon>
        <taxon>Streptophyta</taxon>
        <taxon>Embryophyta</taxon>
        <taxon>Tracheophyta</taxon>
        <taxon>Spermatophyta</taxon>
        <taxon>Magnoliopsida</taxon>
        <taxon>eudicotyledons</taxon>
        <taxon>Gunneridae</taxon>
        <taxon>Pentapetalae</taxon>
        <taxon>rosids</taxon>
        <taxon>fabids</taxon>
        <taxon>Fabales</taxon>
        <taxon>Fabaceae</taxon>
        <taxon>Papilionoideae</taxon>
        <taxon>50 kb inversion clade</taxon>
        <taxon>dalbergioids sensu lato</taxon>
        <taxon>Dalbergieae</taxon>
        <taxon>Pterocarpus clade</taxon>
        <taxon>Stylosanthes</taxon>
    </lineage>
</organism>
<accession>A0ABU6YVS7</accession>
<evidence type="ECO:0000313" key="1">
    <source>
        <dbReference type="EMBL" id="MED6214495.1"/>
    </source>
</evidence>
<proteinExistence type="predicted"/>
<feature type="non-terminal residue" evidence="1">
    <location>
        <position position="100"/>
    </location>
</feature>
<dbReference type="EMBL" id="JASCZI010245050">
    <property type="protein sequence ID" value="MED6214495.1"/>
    <property type="molecule type" value="Genomic_DNA"/>
</dbReference>
<reference evidence="1 2" key="1">
    <citation type="journal article" date="2023" name="Plants (Basel)">
        <title>Bridging the Gap: Combining Genomics and Transcriptomics Approaches to Understand Stylosanthes scabra, an Orphan Legume from the Brazilian Caatinga.</title>
        <authorList>
            <person name="Ferreira-Neto J.R.C."/>
            <person name="da Silva M.D."/>
            <person name="Binneck E."/>
            <person name="de Melo N.F."/>
            <person name="da Silva R.H."/>
            <person name="de Melo A.L.T.M."/>
            <person name="Pandolfi V."/>
            <person name="Bustamante F.O."/>
            <person name="Brasileiro-Vidal A.C."/>
            <person name="Benko-Iseppon A.M."/>
        </authorList>
    </citation>
    <scope>NUCLEOTIDE SEQUENCE [LARGE SCALE GENOMIC DNA]</scope>
    <source>
        <tissue evidence="1">Leaves</tissue>
    </source>
</reference>